<keyword evidence="6 11" id="KW-1133">Transmembrane helix</keyword>
<dbReference type="EMBL" id="AE014299">
    <property type="protein sequence ID" value="AAN56117.1"/>
    <property type="molecule type" value="Genomic_DNA"/>
</dbReference>
<evidence type="ECO:0000256" key="7">
    <source>
        <dbReference type="ARBA" id="ARBA00023010"/>
    </source>
</evidence>
<feature type="transmembrane region" description="Helical" evidence="11">
    <location>
        <begin position="578"/>
        <end position="602"/>
    </location>
</feature>
<dbReference type="FunFam" id="3.30.1360.200:FF:000001">
    <property type="entry name" value="Protein translocase subunit SecD"/>
    <property type="match status" value="1"/>
</dbReference>
<dbReference type="InterPro" id="IPR054384">
    <property type="entry name" value="SecDF_P1_head"/>
</dbReference>
<feature type="domain" description="Protein translocase subunit SecDF P1" evidence="14">
    <location>
        <begin position="229"/>
        <end position="288"/>
    </location>
</feature>
<keyword evidence="7 11" id="KW-0811">Translocation</keyword>
<evidence type="ECO:0000256" key="6">
    <source>
        <dbReference type="ARBA" id="ARBA00022989"/>
    </source>
</evidence>
<dbReference type="InterPro" id="IPR055344">
    <property type="entry name" value="SecD_SecF_C_bact"/>
</dbReference>
<dbReference type="Pfam" id="PF02355">
    <property type="entry name" value="SecD_SecF_C"/>
    <property type="match status" value="1"/>
</dbReference>
<dbReference type="OrthoDB" id="9805019at2"/>
<comment type="subunit">
    <text evidence="11">Forms a complex with SecF. Part of the essential Sec protein translocation apparatus which comprises SecA, SecYEG and auxiliary proteins SecDF-YajC and YidC.</text>
</comment>
<evidence type="ECO:0000256" key="9">
    <source>
        <dbReference type="ARBA" id="ARBA00060774"/>
    </source>
</evidence>
<dbReference type="SUPFAM" id="SSF82866">
    <property type="entry name" value="Multidrug efflux transporter AcrB transmembrane domain"/>
    <property type="match status" value="1"/>
</dbReference>
<dbReference type="Pfam" id="PF21760">
    <property type="entry name" value="SecD_1st"/>
    <property type="match status" value="1"/>
</dbReference>
<dbReference type="Pfam" id="PF07549">
    <property type="entry name" value="Sec_GG"/>
    <property type="match status" value="1"/>
</dbReference>
<gene>
    <name evidence="11 16" type="primary">secD</name>
    <name evidence="16" type="ordered locus">SO_3111</name>
</gene>
<sequence length="616" mass="66493">MLNKYPMWKNIMVVLIIAIGCFYAVPNLFGEDHAVQVVATRGAEVTASTQARVNELLASKGIAVKRSELEKGQLLVRVQNADQQLLAKEVIAEALGDKFTVALNLAPATPKWLESMGGSPMKLGLDLRGGVHFLMEVDMGEAIRKMEEAKVADFRSQLREEKIRYAGIRINAQGIEIKFRDAESLASAERFLKSRSNDMVFSDVSKGEDFALQAVMSETYLKQVKEEALQQNITTIRNRVNELGVSEPVVQRQGAERIIVELPGVQDTARAKEILGATASIEFHMVDDKADANAAQAGRVPAGSEVYQRREGGQVVLKKEVMLTGDHITGAQPSFDQYSRPQVSINLDAKGGTIFSNVTKDNIGKPMATLFIEYKDSGERNADGSVKMLKIEEVISVATIQARLGRNFVITGLSHGEAQNLALLLRAGALIAPVSIVEERTIGPSLGAENIASGINAMLWSMGAVVLFMLIYYRAFGLIANIALTMNLVMIVGVMSMIPGAVLTLPGIAGMVLTIGMAVDGNVLIYERIRDEIRAGRSVQQAIQEGYANAFSSIADSNITTFITALILFAVGSGAVKGFAVTLMIGIATSMFTAIVGTRAIVNAVWGGKRIQTLSI</sequence>
<keyword evidence="11" id="KW-0997">Cell inner membrane</keyword>
<evidence type="ECO:0000259" key="12">
    <source>
        <dbReference type="Pfam" id="PF02355"/>
    </source>
</evidence>
<feature type="transmembrane region" description="Helical" evidence="11">
    <location>
        <begin position="451"/>
        <end position="471"/>
    </location>
</feature>
<accession>Q8ECM5</accession>
<dbReference type="Pfam" id="PF13721">
    <property type="entry name" value="SecD-TM1"/>
    <property type="match status" value="1"/>
</dbReference>
<dbReference type="FunFam" id="3.30.70.3400:FF:000003">
    <property type="entry name" value="Preprotein translocase subunit SecD"/>
    <property type="match status" value="1"/>
</dbReference>
<evidence type="ECO:0000256" key="1">
    <source>
        <dbReference type="ARBA" id="ARBA00004651"/>
    </source>
</evidence>
<dbReference type="PaxDb" id="211586-SO_3111"/>
<dbReference type="Gene3D" id="3.30.70.260">
    <property type="match status" value="1"/>
</dbReference>
<dbReference type="NCBIfam" id="TIGR01129">
    <property type="entry name" value="secD"/>
    <property type="match status" value="1"/>
</dbReference>
<comment type="similarity">
    <text evidence="9 11">Belongs to the SecD/SecF family. SecD subfamily.</text>
</comment>
<dbReference type="GO" id="GO:0015031">
    <property type="term" value="P:protein transport"/>
    <property type="evidence" value="ECO:0000318"/>
    <property type="project" value="GO_Central"/>
</dbReference>
<reference evidence="16 17" key="4">
    <citation type="journal article" date="2011" name="BMC Genomics">
        <title>Genome-wide protein localization prediction strategies for gram negative bacteria.</title>
        <authorList>
            <person name="Romine M.F."/>
        </authorList>
    </citation>
    <scope>NUCLEOTIDE SEQUENCE [LARGE SCALE GENOMIC DNA]</scope>
    <source>
        <strain evidence="17">ATCC 700550 / JCM 31522 / CIP 106686 / LMG 19005 / NCIMB 14063 / MR-1</strain>
    </source>
</reference>
<dbReference type="InterPro" id="IPR048634">
    <property type="entry name" value="SecD_SecF_C"/>
</dbReference>
<dbReference type="GO" id="GO:0043952">
    <property type="term" value="P:protein transport by the Sec complex"/>
    <property type="evidence" value="ECO:0007669"/>
    <property type="project" value="UniProtKB-UniRule"/>
</dbReference>
<dbReference type="RefSeq" id="WP_011073007.1">
    <property type="nucleotide sequence ID" value="NC_004347.2"/>
</dbReference>
<dbReference type="GO" id="GO:0015450">
    <property type="term" value="F:protein-transporting ATPase activity"/>
    <property type="evidence" value="ECO:0007669"/>
    <property type="project" value="InterPro"/>
</dbReference>
<reference evidence="16 17" key="1">
    <citation type="journal article" date="2002" name="Nat. Biotechnol.">
        <title>Genome sequence of the dissimilatory metal ion-reducing bacterium Shewanella oneidensis.</title>
        <authorList>
            <person name="Heidelberg J.F."/>
            <person name="Paulsen I.T."/>
            <person name="Nelson K.E."/>
            <person name="Gaidos E.J."/>
            <person name="Nelson W.C."/>
            <person name="Read T.D."/>
            <person name="Eisen J.A."/>
            <person name="Seshadri R."/>
            <person name="Ward N."/>
            <person name="Methe B."/>
            <person name="Clayton R.A."/>
            <person name="Meyer T."/>
            <person name="Tsapin A."/>
            <person name="Scott J."/>
            <person name="Beanan M."/>
            <person name="Brinkac L."/>
            <person name="Daugherty S."/>
            <person name="DeBoy R.T."/>
            <person name="Dodson R.J."/>
            <person name="Durkin A.S."/>
            <person name="Haft D.H."/>
            <person name="Kolonay J.F."/>
            <person name="Madupu R."/>
            <person name="Peterson J.D."/>
            <person name="Umayam L.A."/>
            <person name="White O."/>
            <person name="Wolf A.M."/>
            <person name="Vamathevan J."/>
            <person name="Weidman J."/>
            <person name="Impraim M."/>
            <person name="Lee K."/>
            <person name="Berry K."/>
            <person name="Lee C."/>
            <person name="Mueller J."/>
            <person name="Khouri H."/>
            <person name="Gill J."/>
            <person name="Utterback T.R."/>
            <person name="McDonald L.A."/>
            <person name="Feldblyum T.V."/>
            <person name="Smith H.O."/>
            <person name="Venter J.C."/>
            <person name="Nealson K.H."/>
            <person name="Fraser C.M."/>
        </authorList>
    </citation>
    <scope>NUCLEOTIDE SEQUENCE [LARGE SCALE GENOMIC DNA]</scope>
    <source>
        <strain evidence="17">ATCC 700550 / JCM 31522 / CIP 106686 / LMG 19005 / NCIMB 14063 / MR-1</strain>
    </source>
</reference>
<dbReference type="PANTHER" id="PTHR30081">
    <property type="entry name" value="PROTEIN-EXPORT MEMBRANE PROTEIN SEC"/>
    <property type="match status" value="1"/>
</dbReference>
<dbReference type="Proteomes" id="UP000008186">
    <property type="component" value="Chromosome"/>
</dbReference>
<dbReference type="PANTHER" id="PTHR30081:SF1">
    <property type="entry name" value="PROTEIN TRANSLOCASE SUBUNIT SECD"/>
    <property type="match status" value="1"/>
</dbReference>
<keyword evidence="3 11" id="KW-1003">Cell membrane</keyword>
<organism evidence="16 17">
    <name type="scientific">Shewanella oneidensis (strain ATCC 700550 / JCM 31522 / CIP 106686 / LMG 19005 / NCIMB 14063 / MR-1)</name>
    <dbReference type="NCBI Taxonomy" id="211586"/>
    <lineage>
        <taxon>Bacteria</taxon>
        <taxon>Pseudomonadati</taxon>
        <taxon>Pseudomonadota</taxon>
        <taxon>Gammaproteobacteria</taxon>
        <taxon>Alteromonadales</taxon>
        <taxon>Shewanellaceae</taxon>
        <taxon>Shewanella</taxon>
    </lineage>
</organism>
<dbReference type="GO" id="GO:0006605">
    <property type="term" value="P:protein targeting"/>
    <property type="evidence" value="ECO:0007669"/>
    <property type="project" value="UniProtKB-UniRule"/>
</dbReference>
<evidence type="ECO:0000313" key="16">
    <source>
        <dbReference type="EMBL" id="AAN56117.1"/>
    </source>
</evidence>
<keyword evidence="2 11" id="KW-0813">Transport</keyword>
<evidence type="ECO:0000259" key="14">
    <source>
        <dbReference type="Pfam" id="PF21760"/>
    </source>
</evidence>
<dbReference type="InterPro" id="IPR005791">
    <property type="entry name" value="SecD"/>
</dbReference>
<dbReference type="PATRIC" id="fig|211586.12.peg.3011"/>
<feature type="transmembrane region" description="Helical" evidence="11">
    <location>
        <begin position="478"/>
        <end position="498"/>
    </location>
</feature>
<feature type="transmembrane region" description="Helical" evidence="11">
    <location>
        <begin position="547"/>
        <end position="572"/>
    </location>
</feature>
<name>Q8ECM5_SHEON</name>
<feature type="domain" description="Protein export membrane protein SecD/SecF C-terminal" evidence="12">
    <location>
        <begin position="435"/>
        <end position="601"/>
    </location>
</feature>
<keyword evidence="17" id="KW-1185">Reference proteome</keyword>
<feature type="domain" description="SecDF P1 head subdomain" evidence="15">
    <location>
        <begin position="305"/>
        <end position="432"/>
    </location>
</feature>
<comment type="subcellular location">
    <subcellularLocation>
        <location evidence="11">Cell inner membrane</location>
        <topology evidence="11">Multi-pass membrane protein</topology>
    </subcellularLocation>
    <subcellularLocation>
        <location evidence="1">Cell membrane</location>
        <topology evidence="1">Multi-pass membrane protein</topology>
    </subcellularLocation>
</comment>
<dbReference type="GO" id="GO:0065002">
    <property type="term" value="P:intracellular protein transmembrane transport"/>
    <property type="evidence" value="ECO:0007669"/>
    <property type="project" value="UniProtKB-UniRule"/>
</dbReference>
<evidence type="ECO:0000313" key="17">
    <source>
        <dbReference type="Proteomes" id="UP000008186"/>
    </source>
</evidence>
<evidence type="ECO:0000256" key="8">
    <source>
        <dbReference type="ARBA" id="ARBA00023136"/>
    </source>
</evidence>
<dbReference type="FunFam" id="1.20.1640.10:FF:000004">
    <property type="entry name" value="Protein translocase subunit SecD"/>
    <property type="match status" value="1"/>
</dbReference>
<proteinExistence type="inferred from homology"/>
<dbReference type="InterPro" id="IPR048631">
    <property type="entry name" value="SecD_1st"/>
</dbReference>
<dbReference type="GO" id="GO:0005886">
    <property type="term" value="C:plasma membrane"/>
    <property type="evidence" value="ECO:0000318"/>
    <property type="project" value="GO_Central"/>
</dbReference>
<feature type="domain" description="SecD export protein N-terminal TM" evidence="13">
    <location>
        <begin position="2"/>
        <end position="103"/>
    </location>
</feature>
<dbReference type="NCBIfam" id="TIGR00916">
    <property type="entry name" value="2A0604s01"/>
    <property type="match status" value="1"/>
</dbReference>
<comment type="function">
    <text evidence="11">Part of the Sec protein translocase complex. Interacts with the SecYEG preprotein conducting channel. SecDF uses the proton motive force (PMF) to complete protein translocation after the ATP-dependent function of SecA.</text>
</comment>
<evidence type="ECO:0000256" key="3">
    <source>
        <dbReference type="ARBA" id="ARBA00022475"/>
    </source>
</evidence>
<evidence type="ECO:0000259" key="13">
    <source>
        <dbReference type="Pfam" id="PF13721"/>
    </source>
</evidence>
<dbReference type="AlphaFoldDB" id="Q8ECM5"/>
<evidence type="ECO:0000256" key="2">
    <source>
        <dbReference type="ARBA" id="ARBA00022448"/>
    </source>
</evidence>
<evidence type="ECO:0000259" key="15">
    <source>
        <dbReference type="Pfam" id="PF22599"/>
    </source>
</evidence>
<evidence type="ECO:0000256" key="10">
    <source>
        <dbReference type="ARBA" id="ARBA00068220"/>
    </source>
</evidence>
<dbReference type="Gene3D" id="3.30.70.3400">
    <property type="match status" value="1"/>
</dbReference>
<dbReference type="KEGG" id="son:SO_3111"/>
<evidence type="ECO:0000256" key="5">
    <source>
        <dbReference type="ARBA" id="ARBA00022927"/>
    </source>
</evidence>
<dbReference type="BioCyc" id="SONE211586:G1GMP-2882-MONOMER"/>
<keyword evidence="8 11" id="KW-0472">Membrane</keyword>
<keyword evidence="4 11" id="KW-0812">Transmembrane</keyword>
<protein>
    <recommendedName>
        <fullName evidence="10 11">Protein translocase subunit SecD</fullName>
    </recommendedName>
</protein>
<dbReference type="PRINTS" id="PR00702">
    <property type="entry name" value="ACRIFLAVINRP"/>
</dbReference>
<dbReference type="InterPro" id="IPR022813">
    <property type="entry name" value="SecD/SecF_arch_bac"/>
</dbReference>
<dbReference type="STRING" id="211586.SO_3111"/>
<dbReference type="PROSITE" id="PS51257">
    <property type="entry name" value="PROKAR_LIPOPROTEIN"/>
    <property type="match status" value="1"/>
</dbReference>
<dbReference type="Pfam" id="PF22599">
    <property type="entry name" value="SecDF_P1_head"/>
    <property type="match status" value="1"/>
</dbReference>
<evidence type="ECO:0000256" key="11">
    <source>
        <dbReference type="HAMAP-Rule" id="MF_01463"/>
    </source>
</evidence>
<reference evidence="16 17" key="3">
    <citation type="journal article" date="2008" name="Appl. Environ. Microbiol.">
        <title>Identification of mobile elements and pseudogenes in the Shewanella oneidensis MR-1 genome.</title>
        <authorList>
            <person name="Romine M.F."/>
            <person name="Carlson T.S."/>
            <person name="Norbeck A.D."/>
            <person name="McCue L.A."/>
            <person name="Lipton M.S."/>
        </authorList>
    </citation>
    <scope>NUCLEOTIDE SEQUENCE [LARGE SCALE GENOMIC DNA]</scope>
    <source>
        <strain evidence="17">ATCC 700550 / JCM 31522 / CIP 106686 / LMG 19005 / NCIMB 14063 / MR-1</strain>
    </source>
</reference>
<dbReference type="eggNOG" id="COG0342">
    <property type="taxonomic scope" value="Bacteria"/>
</dbReference>
<dbReference type="Gene3D" id="3.30.1360.200">
    <property type="match status" value="1"/>
</dbReference>
<dbReference type="InterPro" id="IPR001036">
    <property type="entry name" value="Acrflvin-R"/>
</dbReference>
<dbReference type="HOGENOM" id="CLU_007894_4_3_6"/>
<dbReference type="PhylomeDB" id="Q8ECM5"/>
<dbReference type="Gene3D" id="1.20.1640.10">
    <property type="entry name" value="Multidrug efflux transporter AcrB transmembrane domain"/>
    <property type="match status" value="1"/>
</dbReference>
<comment type="caution">
    <text evidence="11">Lacks conserved residue(s) required for the propagation of feature annotation.</text>
</comment>
<feature type="transmembrane region" description="Helical" evidence="11">
    <location>
        <begin position="504"/>
        <end position="526"/>
    </location>
</feature>
<reference evidence="16 17" key="2">
    <citation type="journal article" date="2005" name="Proteomics">
        <title>Global detection and characterization of hypothetical proteins in Shewanella oneidensis MR-1 using LC-MS based proteomics.</title>
        <authorList>
            <person name="Elias D.A."/>
            <person name="Monroe M.E."/>
            <person name="Marshall M.J."/>
            <person name="Romine M.F."/>
            <person name="Belieav A.S."/>
            <person name="Fredrickson J.K."/>
            <person name="Anderson G.A."/>
            <person name="Smith R.D."/>
            <person name="Lipton M.S."/>
        </authorList>
    </citation>
    <scope>NUCLEOTIDE SEQUENCE [LARGE SCALE GENOMIC DNA]</scope>
    <source>
        <strain evidence="17">ATCC 700550 / JCM 31522 / CIP 106686 / LMG 19005 / NCIMB 14063 / MR-1</strain>
    </source>
</reference>
<dbReference type="InterPro" id="IPR022646">
    <property type="entry name" value="SecD/SecF_CS"/>
</dbReference>
<evidence type="ECO:0000256" key="4">
    <source>
        <dbReference type="ARBA" id="ARBA00022692"/>
    </source>
</evidence>
<dbReference type="HAMAP" id="MF_01463_B">
    <property type="entry name" value="SecD_B"/>
    <property type="match status" value="1"/>
</dbReference>
<keyword evidence="5 11" id="KW-0653">Protein transport</keyword>
<dbReference type="InterPro" id="IPR027398">
    <property type="entry name" value="SecD-TM"/>
</dbReference>